<organism evidence="2 3">
    <name type="scientific">Papaver atlanticum</name>
    <dbReference type="NCBI Taxonomy" id="357466"/>
    <lineage>
        <taxon>Eukaryota</taxon>
        <taxon>Viridiplantae</taxon>
        <taxon>Streptophyta</taxon>
        <taxon>Embryophyta</taxon>
        <taxon>Tracheophyta</taxon>
        <taxon>Spermatophyta</taxon>
        <taxon>Magnoliopsida</taxon>
        <taxon>Ranunculales</taxon>
        <taxon>Papaveraceae</taxon>
        <taxon>Papaveroideae</taxon>
        <taxon>Papaver</taxon>
    </lineage>
</organism>
<dbReference type="InterPro" id="IPR029001">
    <property type="entry name" value="ITPase-like_fam"/>
</dbReference>
<evidence type="ECO:0000256" key="1">
    <source>
        <dbReference type="ARBA" id="ARBA00022801"/>
    </source>
</evidence>
<dbReference type="Proteomes" id="UP001202328">
    <property type="component" value="Unassembled WGS sequence"/>
</dbReference>
<comment type="caution">
    <text evidence="2">The sequence shown here is derived from an EMBL/GenBank/DDBJ whole genome shotgun (WGS) entry which is preliminary data.</text>
</comment>
<name>A0AAD4SE22_9MAGN</name>
<dbReference type="Gene3D" id="3.90.950.10">
    <property type="match status" value="1"/>
</dbReference>
<sequence>MTADIDEKAIRMKKPEYLVMALAEAKGNGIITRIQTTDCPTLPGDIYVPRVDAISLRLQNDEWWVGVLSVSCLRGAQRPSVSLVIDDCWIIREKPSSKEEARQFKGYSSGRAATVRSVLVTNLTTGSRRASGTEWRWTRELFFMLLAV</sequence>
<reference evidence="2" key="1">
    <citation type="submission" date="2022-04" db="EMBL/GenBank/DDBJ databases">
        <title>A functionally conserved STORR gene fusion in Papaver species that diverged 16.8 million years ago.</title>
        <authorList>
            <person name="Catania T."/>
        </authorList>
    </citation>
    <scope>NUCLEOTIDE SEQUENCE</scope>
    <source>
        <strain evidence="2">S-188037</strain>
    </source>
</reference>
<proteinExistence type="predicted"/>
<dbReference type="GO" id="GO:0047429">
    <property type="term" value="F:nucleoside triphosphate diphosphatase activity"/>
    <property type="evidence" value="ECO:0007669"/>
    <property type="project" value="InterPro"/>
</dbReference>
<protein>
    <submittedName>
        <fullName evidence="2">Uncharacterized protein</fullName>
    </submittedName>
</protein>
<dbReference type="EMBL" id="JAJJMB010011222">
    <property type="protein sequence ID" value="KAI3903188.1"/>
    <property type="molecule type" value="Genomic_DNA"/>
</dbReference>
<gene>
    <name evidence="2" type="ORF">MKW98_031842</name>
</gene>
<dbReference type="AlphaFoldDB" id="A0AAD4SE22"/>
<dbReference type="PANTHER" id="PTHR43213">
    <property type="entry name" value="BIFUNCTIONAL DTTP/UTP PYROPHOSPHATASE/METHYLTRANSFERASE PROTEIN-RELATED"/>
    <property type="match status" value="1"/>
</dbReference>
<evidence type="ECO:0000313" key="2">
    <source>
        <dbReference type="EMBL" id="KAI3903188.1"/>
    </source>
</evidence>
<evidence type="ECO:0000313" key="3">
    <source>
        <dbReference type="Proteomes" id="UP001202328"/>
    </source>
</evidence>
<dbReference type="PANTHER" id="PTHR43213:SF4">
    <property type="entry name" value="7-METHYL-GTP PYROPHOSPHATASE"/>
    <property type="match status" value="1"/>
</dbReference>
<keyword evidence="1" id="KW-0378">Hydrolase</keyword>
<keyword evidence="3" id="KW-1185">Reference proteome</keyword>
<accession>A0AAD4SE22</accession>
<dbReference type="InterPro" id="IPR003697">
    <property type="entry name" value="Maf-like"/>
</dbReference>